<organism evidence="2 3">
    <name type="scientific">Papaver nudicaule</name>
    <name type="common">Iceland poppy</name>
    <dbReference type="NCBI Taxonomy" id="74823"/>
    <lineage>
        <taxon>Eukaryota</taxon>
        <taxon>Viridiplantae</taxon>
        <taxon>Streptophyta</taxon>
        <taxon>Embryophyta</taxon>
        <taxon>Tracheophyta</taxon>
        <taxon>Spermatophyta</taxon>
        <taxon>Magnoliopsida</taxon>
        <taxon>Ranunculales</taxon>
        <taxon>Papaveraceae</taxon>
        <taxon>Papaveroideae</taxon>
        <taxon>Papaver</taxon>
    </lineage>
</organism>
<proteinExistence type="predicted"/>
<dbReference type="EMBL" id="JAJJMA010059660">
    <property type="protein sequence ID" value="MCL7026655.1"/>
    <property type="molecule type" value="Genomic_DNA"/>
</dbReference>
<protein>
    <recommendedName>
        <fullName evidence="1">Malectin domain-containing protein</fullName>
    </recommendedName>
</protein>
<dbReference type="Proteomes" id="UP001177140">
    <property type="component" value="Unassembled WGS sequence"/>
</dbReference>
<dbReference type="PANTHER" id="PTHR34081:SF1">
    <property type="entry name" value="MALECTIN, LEUCINE-RICH REPEAT DOMAIN, L DOMAIN-LIKE PROTEIN-RELATED"/>
    <property type="match status" value="1"/>
</dbReference>
<accession>A0AA41S1I4</accession>
<dbReference type="AlphaFoldDB" id="A0AA41S1I4"/>
<name>A0AA41S1I4_PAPNU</name>
<keyword evidence="3" id="KW-1185">Reference proteome</keyword>
<dbReference type="Gene3D" id="2.60.120.430">
    <property type="entry name" value="Galactose-binding lectin"/>
    <property type="match status" value="1"/>
</dbReference>
<feature type="domain" description="Malectin" evidence="1">
    <location>
        <begin position="15"/>
        <end position="142"/>
    </location>
</feature>
<gene>
    <name evidence="2" type="ORF">MKW94_003253</name>
</gene>
<evidence type="ECO:0000313" key="3">
    <source>
        <dbReference type="Proteomes" id="UP001177140"/>
    </source>
</evidence>
<dbReference type="PANTHER" id="PTHR34081">
    <property type="entry name" value="MALECTIN DOMAIN-CONTAINING PROTEIN"/>
    <property type="match status" value="1"/>
</dbReference>
<sequence>MDNDDDSDSHIVADISKASPLSMANSELYMTARKSPSTLTYYGFCLINGNYTVNLHFAEIEFTNDKSQDSLGRRVFDVYIQGKLKLKDFDIVKAAGGARKAVIKPFNESVTSNTLEIRFYWAGKGSQRIPREGIYGPLVSAISVLNSGI</sequence>
<evidence type="ECO:0000259" key="1">
    <source>
        <dbReference type="Pfam" id="PF11721"/>
    </source>
</evidence>
<comment type="caution">
    <text evidence="2">The sequence shown here is derived from an EMBL/GenBank/DDBJ whole genome shotgun (WGS) entry which is preliminary data.</text>
</comment>
<reference evidence="2" key="1">
    <citation type="submission" date="2022-03" db="EMBL/GenBank/DDBJ databases">
        <title>A functionally conserved STORR gene fusion in Papaver species that diverged 16.8 million years ago.</title>
        <authorList>
            <person name="Catania T."/>
        </authorList>
    </citation>
    <scope>NUCLEOTIDE SEQUENCE</scope>
    <source>
        <strain evidence="2">S-191538</strain>
    </source>
</reference>
<evidence type="ECO:0000313" key="2">
    <source>
        <dbReference type="EMBL" id="MCL7026655.1"/>
    </source>
</evidence>
<dbReference type="Pfam" id="PF11721">
    <property type="entry name" value="Malectin"/>
    <property type="match status" value="1"/>
</dbReference>
<dbReference type="InterPro" id="IPR021720">
    <property type="entry name" value="Malectin_dom"/>
</dbReference>